<keyword evidence="6" id="KW-0812">Transmembrane</keyword>
<feature type="domain" description="Trimeric autotransporter adhesin YadA-like head" evidence="13">
    <location>
        <begin position="1763"/>
        <end position="1789"/>
    </location>
</feature>
<keyword evidence="7" id="KW-0732">Signal</keyword>
<feature type="domain" description="Trimeric autotransporter adhesin YadA-like stalk" evidence="14">
    <location>
        <begin position="1319"/>
        <end position="1347"/>
    </location>
</feature>
<dbReference type="Proteomes" id="UP000078286">
    <property type="component" value="Unassembled WGS sequence"/>
</dbReference>
<feature type="domain" description="Trimeric autotransporter adhesin YadA-like head" evidence="13">
    <location>
        <begin position="1793"/>
        <end position="1817"/>
    </location>
</feature>
<feature type="domain" description="Trimeric autotransporter adhesin YadA-like stalk" evidence="14">
    <location>
        <begin position="1244"/>
        <end position="1284"/>
    </location>
</feature>
<feature type="domain" description="Trimeric autotransporter adhesin YadA-like head" evidence="13">
    <location>
        <begin position="373"/>
        <end position="396"/>
    </location>
</feature>
<dbReference type="InterPro" id="IPR008635">
    <property type="entry name" value="Coiled_stalk_dom"/>
</dbReference>
<comment type="subcellular location">
    <subcellularLocation>
        <location evidence="2">Cell outer membrane</location>
    </subcellularLocation>
    <subcellularLocation>
        <location evidence="1">Cell surface</location>
    </subcellularLocation>
</comment>
<feature type="domain" description="Trimeric autotransporter adhesin YadA-like stalk" evidence="14">
    <location>
        <begin position="2040"/>
        <end position="2080"/>
    </location>
</feature>
<keyword evidence="5" id="KW-1134">Transmembrane beta strand</keyword>
<dbReference type="PATRIC" id="fig|1354255.3.peg.4209"/>
<evidence type="ECO:0000256" key="2">
    <source>
        <dbReference type="ARBA" id="ARBA00004442"/>
    </source>
</evidence>
<dbReference type="Pfam" id="PF05658">
    <property type="entry name" value="YadA_head"/>
    <property type="match status" value="21"/>
</dbReference>
<dbReference type="Pfam" id="PF05662">
    <property type="entry name" value="YadA_stalk"/>
    <property type="match status" value="15"/>
</dbReference>
<dbReference type="GO" id="GO:0009986">
    <property type="term" value="C:cell surface"/>
    <property type="evidence" value="ECO:0007669"/>
    <property type="project" value="UniProtKB-SubCell"/>
</dbReference>
<dbReference type="EMBL" id="LXEO01000066">
    <property type="protein sequence ID" value="OAT14917.1"/>
    <property type="molecule type" value="Genomic_DNA"/>
</dbReference>
<proteinExistence type="inferred from homology"/>
<sequence>MNKIYRLVWNSAQKAWVVAGEFAGAKGKGASSLRIAKRVSGLTGAVAATLLSFPAEAWVAGTGTSSAALDNNNAANTSINGGVATGNSSTAIGPTASASGSSATAIGQSATASAIDSIALGHSASATIVNGIAIGQGAKASGGNGAMAVGSLSAASSDGAIAFGSNSVASDTNATAIGRSSVANGYSAVAIGDMAKATPDHSTAIGGGSLVTGLEGTSIGWYANTAGVQAQALGYYANAKGANSTAIGPNASSAGDYSLALGSTASAAGSNSIAIGSNAVNHDTGVFSFESLGGPGANLTNKATSAISLGTSSYSSRGGIAIGDHATVPDSDANVQGGVALGSYATAGGAATAIGVGTTAAQNAVAVGAVSAASGLGATAFGTSANAQKTDSLAIGHWSNSTSDYGVAVGSTAVADSADSVALGHSARALSTAPGSVALGAGTTADRAGMAGGKELFSNTAVASTKGAVSVGDVSSERQITNVAGGTQATDAVNVRQLQAVSDSSVHYDTNPDGTVNYNNVTMGGTTYNNTAHTGGTKITNVADGSNPSDAVNFSQLTTTNNNINNIYATGTKYFHANSTGADSKALGADAISVGVNAVADANSVNAIAMGNGASATAAGNSVVIGNNSSANYAANPVYARQVVIGDSANTTGMSSIAIGGASSATSNSAVALGPASFVSGSGAVALGSRSIATGVTSVALGASANASANNSVAIGYNTTTTANLGQAAYVPKGANAADMKGSATGEVSIGSAGSERRITNLAAGAALTDAVNVSQLKSLADESVQYDKNGDGTINYNSMTLGGTTYNNSTHTGGTKITNVADGSAPSDAVNFSQLTTTNNNINNIYATGTKYFHANSTGTDSSATGKDAVAIGMGSVASSTSSIAMGQGAQATNTSPLDSADSAIAIGNGANVNSTNAIALGNKALVGFLDTGSIAIGSSSTAHGVNSIAMGDHSSTISDDALAIGANSKTYNQGVAIGSGAKAGTVTTTGAVAVGYNAVASGLSTSSIGRNSQATANYGVALGAGAIADRSGMNGAKELFSKTTVASTQGAVSVGSAGMERQITNVAGGTQATDAVNVRQLQSVSDSSVHYDINPDGTVNYNNVTLGGDTYNSSTHTGGTKITNVADGSAPSDAVNFSQLTETNNNVTNLGDQVNNIYATGTKYFHANSTGTDSVASGIDAIAIGMNAVADVARSVALGDGAKTQAAVGTTGTTLLGTDYAFAGITPVGTVSIGDKGSERTLTNLAAGSLSATSTDGVNGSQLFATNTALSTITGDVTNLDAGSVKYDKFVDGTVNYNNITLGGDTYDNSTHTGGTKITNVADGSAPSDAVNFSQLTETNNTINNMYETGTKYFHANSTGADSVASGTDAVAIGMGAVADVARSIALGDGAKTQAAVATSGATIAGTDYAFAGSAPVGTVSIGKAGEERTLTNMAAGRLSADSTDGVNGSQLFATNTAVDALDAGAVKYDRNGDGTVNYNSVTMGGNTYNSITKTGGTRITNVARGENDSDAVNMSQLNETNTTVNYIDNTLSHITGNTTTTYTTLNGEGIRYVRTNEDGLLESDSSAEGQGSTAVGYNALSTGDNSLAIGREAQAINANDVALGSGSITDIAVGTSGAKIGDVDYLFAGSTPTSTVSVGSRGHERTITNVAAGRLSSDSTDAINGSQLFATNSAINTLDKGSVKYDIHDDGTVNYNSISLGGDTYNSVTKTGGTRIKNVAYGIDAGDAVNVQQLTDATTNIYTNGVKYFHANSGKADSVASGADSVAVGPNAQSMGNSSIAMGDEAKSIGNGSMAMGAGAVANNAGDIALGAGSTTSAAVATTGTTIRGNDYAFAGTAPTSTLSVGSEGNERTITNVAAGRIAADSTDAVNGSELYATNQAIENIGSNVKNIDKGSVKYITNVDGSISYNNVVLGGDTYDNSTHTGGTTISNVADGVAPSDAVNKHQLDVVNQTVTNISNGTDGMFQVNNTSNNPKPRPTGKDSVAGGAGALASGDNSVAIGTNSHATHNNAIALGNNSVTDRDNSVSVGFAGGERQITNVAAGTKGTDAVNLSQLKDGVNSANQYTNNKFNDLKNIVDDNKDKLSAGIAGAMAMASLPQPYQPGASMVSMGGGTYQGEAAVALGVSTISDNGKWVTKLSGTSTSQGDLGAAVGVGYQW</sequence>
<feature type="domain" description="Trimeric autotransporter adhesin YadA-like head" evidence="13">
    <location>
        <begin position="155"/>
        <end position="181"/>
    </location>
</feature>
<feature type="domain" description="Trimeric autotransporter adhesin YadA-like head" evidence="13">
    <location>
        <begin position="860"/>
        <end position="877"/>
    </location>
</feature>
<dbReference type="Gene3D" id="3.30.1300.30">
    <property type="entry name" value="GSPII I/J protein-like"/>
    <property type="match status" value="1"/>
</dbReference>
<feature type="domain" description="Trimeric autotransporter adhesin YadA-like head" evidence="13">
    <location>
        <begin position="665"/>
        <end position="691"/>
    </location>
</feature>
<dbReference type="InterPro" id="IPR024973">
    <property type="entry name" value="ESPR"/>
</dbReference>
<evidence type="ECO:0000313" key="17">
    <source>
        <dbReference type="Proteomes" id="UP000078286"/>
    </source>
</evidence>
<evidence type="ECO:0000259" key="15">
    <source>
        <dbReference type="Pfam" id="PF13018"/>
    </source>
</evidence>
<feature type="domain" description="Trimeric autotransporter adhesin YadA-like stalk" evidence="14">
    <location>
        <begin position="758"/>
        <end position="798"/>
    </location>
</feature>
<feature type="domain" description="Trimeric autotransporter adhesin YadA-like head" evidence="13">
    <location>
        <begin position="693"/>
        <end position="719"/>
    </location>
</feature>
<feature type="domain" description="Trimeric autotransporter adhesin YadA-like stalk" evidence="14">
    <location>
        <begin position="1718"/>
        <end position="1758"/>
    </location>
</feature>
<evidence type="ECO:0000256" key="3">
    <source>
        <dbReference type="ARBA" id="ARBA00005848"/>
    </source>
</evidence>
<feature type="domain" description="Trimeric autotransporter adhesin YadA-like stalk" evidence="14">
    <location>
        <begin position="1933"/>
        <end position="1967"/>
    </location>
</feature>
<dbReference type="SUPFAM" id="SSF101967">
    <property type="entry name" value="Adhesin YadA, collagen-binding domain"/>
    <property type="match status" value="16"/>
</dbReference>
<feature type="domain" description="Trimeric autotransporter adhesin YadA-like stalk" evidence="14">
    <location>
        <begin position="538"/>
        <end position="566"/>
    </location>
</feature>
<feature type="domain" description="Trimeric autotransporter adhesin YadA-like head" evidence="13">
    <location>
        <begin position="602"/>
        <end position="629"/>
    </location>
</feature>
<feature type="compositionally biased region" description="Polar residues" evidence="11">
    <location>
        <begin position="1964"/>
        <end position="1978"/>
    </location>
</feature>
<dbReference type="InterPro" id="IPR011049">
    <property type="entry name" value="Serralysin-like_metalloprot_C"/>
</dbReference>
<feature type="domain" description="Trimeric autotransporter adhesin YadA-like head" evidence="13">
    <location>
        <begin position="228"/>
        <end position="251"/>
    </location>
</feature>
<comment type="similarity">
    <text evidence="3">Belongs to the autotransporter-2 (AT-2) (TC 1.B.40) family.</text>
</comment>
<name>A0A1B7HH48_9ENTR</name>
<evidence type="ECO:0000256" key="4">
    <source>
        <dbReference type="ARBA" id="ARBA00022448"/>
    </source>
</evidence>
<dbReference type="InterPro" id="IPR008640">
    <property type="entry name" value="Adhesin_Head_dom"/>
</dbReference>
<keyword evidence="10" id="KW-0998">Cell outer membrane</keyword>
<comment type="caution">
    <text evidence="16">The sequence shown here is derived from an EMBL/GenBank/DDBJ whole genome shotgun (WGS) entry which is preliminary data.</text>
</comment>
<dbReference type="RefSeq" id="WP_064556206.1">
    <property type="nucleotide sequence ID" value="NZ_LXEO01000066.1"/>
</dbReference>
<feature type="domain" description="Trimeric autotransporter adhesin YadA-like head" evidence="13">
    <location>
        <begin position="901"/>
        <end position="926"/>
    </location>
</feature>
<feature type="domain" description="Trimeric autotransporter adhesin YadA-like head" evidence="13">
    <location>
        <begin position="2013"/>
        <end position="2033"/>
    </location>
</feature>
<feature type="domain" description="Trimeric autotransporter adhesin YadA-like stalk" evidence="14">
    <location>
        <begin position="817"/>
        <end position="846"/>
    </location>
</feature>
<feature type="domain" description="ESPR" evidence="15">
    <location>
        <begin position="1"/>
        <end position="48"/>
    </location>
</feature>
<dbReference type="GO" id="GO:0009279">
    <property type="term" value="C:cell outer membrane"/>
    <property type="evidence" value="ECO:0007669"/>
    <property type="project" value="UniProtKB-SubCell"/>
</dbReference>
<evidence type="ECO:0000256" key="8">
    <source>
        <dbReference type="ARBA" id="ARBA00022927"/>
    </source>
</evidence>
<keyword evidence="9" id="KW-0472">Membrane</keyword>
<evidence type="ECO:0000256" key="1">
    <source>
        <dbReference type="ARBA" id="ARBA00004241"/>
    </source>
</evidence>
<feature type="domain" description="Trimeric autotransporter adhesin YadA-like C-terminal membrane anchor" evidence="12">
    <location>
        <begin position="2102"/>
        <end position="2162"/>
    </location>
</feature>
<accession>A0A1B7HH48</accession>
<dbReference type="SUPFAM" id="SSF54523">
    <property type="entry name" value="Pili subunits"/>
    <property type="match status" value="1"/>
</dbReference>
<keyword evidence="8" id="KW-0653">Protein transport</keyword>
<feature type="domain" description="Trimeric autotransporter adhesin YadA-like stalk" evidence="14">
    <location>
        <begin position="1650"/>
        <end position="1681"/>
    </location>
</feature>
<feature type="domain" description="Trimeric autotransporter adhesin YadA-like stalk" evidence="14">
    <location>
        <begin position="1501"/>
        <end position="1537"/>
    </location>
</feature>
<feature type="domain" description="Trimeric autotransporter adhesin YadA-like head" evidence="13">
    <location>
        <begin position="933"/>
        <end position="956"/>
    </location>
</feature>
<dbReference type="GO" id="GO:0015031">
    <property type="term" value="P:protein transport"/>
    <property type="evidence" value="ECO:0007669"/>
    <property type="project" value="UniProtKB-KW"/>
</dbReference>
<feature type="domain" description="Trimeric autotransporter adhesin YadA-like stalk" evidence="14">
    <location>
        <begin position="1857"/>
        <end position="1895"/>
    </location>
</feature>
<feature type="domain" description="Trimeric autotransporter adhesin YadA-like head" evidence="13">
    <location>
        <begin position="98"/>
        <end position="124"/>
    </location>
</feature>
<dbReference type="Gene3D" id="6.10.250.2040">
    <property type="match status" value="1"/>
</dbReference>
<feature type="domain" description="Trimeric autotransporter adhesin YadA-like head" evidence="13">
    <location>
        <begin position="255"/>
        <end position="279"/>
    </location>
</feature>
<reference evidence="16 17" key="1">
    <citation type="submission" date="2016-04" db="EMBL/GenBank/DDBJ databases">
        <title>ATOL: Assembling a taxonomically balanced genome-scale reconstruction of the evolutionary history of the Enterobacteriaceae.</title>
        <authorList>
            <person name="Plunkett G.III."/>
            <person name="Neeno-Eckwall E.C."/>
            <person name="Glasner J.D."/>
            <person name="Perna N.T."/>
        </authorList>
    </citation>
    <scope>NUCLEOTIDE SEQUENCE [LARGE SCALE GENOMIC DNA]</scope>
    <source>
        <strain evidence="16 17">ATCC 51607</strain>
    </source>
</reference>
<keyword evidence="17" id="KW-1185">Reference proteome</keyword>
<evidence type="ECO:0000256" key="9">
    <source>
        <dbReference type="ARBA" id="ARBA00023136"/>
    </source>
</evidence>
<evidence type="ECO:0000256" key="5">
    <source>
        <dbReference type="ARBA" id="ARBA00022452"/>
    </source>
</evidence>
<evidence type="ECO:0000256" key="11">
    <source>
        <dbReference type="SAM" id="MobiDB-lite"/>
    </source>
</evidence>
<feature type="domain" description="Trimeric autotransporter adhesin YadA-like stalk" evidence="14">
    <location>
        <begin position="1064"/>
        <end position="1090"/>
    </location>
</feature>
<dbReference type="Pfam" id="PF03895">
    <property type="entry name" value="YadA_anchor"/>
    <property type="match status" value="1"/>
</dbReference>
<dbReference type="Gene3D" id="2.150.10.10">
    <property type="entry name" value="Serralysin-like metalloprotease, C-terminal"/>
    <property type="match status" value="16"/>
</dbReference>
<dbReference type="Pfam" id="PF13018">
    <property type="entry name" value="ESPR"/>
    <property type="match status" value="1"/>
</dbReference>
<dbReference type="InterPro" id="IPR045584">
    <property type="entry name" value="Pilin-like"/>
</dbReference>
<dbReference type="CDD" id="cd12820">
    <property type="entry name" value="LbR_YadA-like"/>
    <property type="match status" value="3"/>
</dbReference>
<evidence type="ECO:0000259" key="12">
    <source>
        <dbReference type="Pfam" id="PF03895"/>
    </source>
</evidence>
<evidence type="ECO:0000256" key="7">
    <source>
        <dbReference type="ARBA" id="ARBA00022729"/>
    </source>
</evidence>
<feature type="domain" description="Trimeric autotransporter adhesin YadA-like stalk" evidence="14">
    <location>
        <begin position="1433"/>
        <end position="1463"/>
    </location>
</feature>
<gene>
    <name evidence="16" type="ORF">M979_4092</name>
</gene>
<evidence type="ECO:0000259" key="13">
    <source>
        <dbReference type="Pfam" id="PF05658"/>
    </source>
</evidence>
<feature type="domain" description="Trimeric autotransporter adhesin YadA-like head" evidence="13">
    <location>
        <begin position="402"/>
        <end position="427"/>
    </location>
</feature>
<evidence type="ECO:0000256" key="6">
    <source>
        <dbReference type="ARBA" id="ARBA00022692"/>
    </source>
</evidence>
<feature type="region of interest" description="Disordered" evidence="11">
    <location>
        <begin position="1964"/>
        <end position="1992"/>
    </location>
</feature>
<protein>
    <submittedName>
        <fullName evidence="16">PilY1 family type IV fimbrial biogenesis protein</fullName>
    </submittedName>
</protein>
<keyword evidence="4" id="KW-0813">Transport</keyword>
<feature type="domain" description="Trimeric autotransporter adhesin YadA-like stalk" evidence="14">
    <location>
        <begin position="479"/>
        <end position="520"/>
    </location>
</feature>
<feature type="domain" description="Trimeric autotransporter adhesin YadA-like head" evidence="13">
    <location>
        <begin position="1983"/>
        <end position="2008"/>
    </location>
</feature>
<evidence type="ECO:0000259" key="14">
    <source>
        <dbReference type="Pfam" id="PF05662"/>
    </source>
</evidence>
<dbReference type="InterPro" id="IPR005594">
    <property type="entry name" value="YadA_C"/>
</dbReference>
<feature type="domain" description="Trimeric autotransporter adhesin YadA-like head" evidence="13">
    <location>
        <begin position="1178"/>
        <end position="1204"/>
    </location>
</feature>
<evidence type="ECO:0000313" key="16">
    <source>
        <dbReference type="EMBL" id="OAT14917.1"/>
    </source>
</evidence>
<evidence type="ECO:0000256" key="10">
    <source>
        <dbReference type="ARBA" id="ARBA00023237"/>
    </source>
</evidence>
<organism evidence="16 17">
    <name type="scientific">Buttiauxella noackiae ATCC 51607</name>
    <dbReference type="NCBI Taxonomy" id="1354255"/>
    <lineage>
        <taxon>Bacteria</taxon>
        <taxon>Pseudomonadati</taxon>
        <taxon>Pseudomonadota</taxon>
        <taxon>Gammaproteobacteria</taxon>
        <taxon>Enterobacterales</taxon>
        <taxon>Enterobacteriaceae</taxon>
        <taxon>Buttiauxella</taxon>
    </lineage>
</organism>
<feature type="domain" description="Trimeric autotransporter adhesin YadA-like head" evidence="13">
    <location>
        <begin position="1367"/>
        <end position="1393"/>
    </location>
</feature>
<feature type="domain" description="Trimeric autotransporter adhesin YadA-like head" evidence="13">
    <location>
        <begin position="1570"/>
        <end position="1596"/>
    </location>
</feature>
<feature type="domain" description="Trimeric autotransporter adhesin YadA-like stalk" evidence="14">
    <location>
        <begin position="1123"/>
        <end position="1158"/>
    </location>
</feature>
<feature type="domain" description="Trimeric autotransporter adhesin YadA-like head" evidence="13">
    <location>
        <begin position="183"/>
        <end position="209"/>
    </location>
</feature>
<feature type="domain" description="Trimeric autotransporter adhesin YadA-like head" evidence="13">
    <location>
        <begin position="1002"/>
        <end position="1028"/>
    </location>
</feature>